<gene>
    <name evidence="1" type="ORF">AHQ53_10505</name>
    <name evidence="4" type="ORF">G2899_07895</name>
    <name evidence="2" type="ORF">GB563_11865</name>
    <name evidence="3" type="ORF">GJE31_07605</name>
</gene>
<sequence length="70" mass="8425">MTKTETKRHLHGIYLEWIKENMDTSEKELSFYGYIFHLPDFSTFRFGAASDYQQTAMWVREWNEQLGINS</sequence>
<comment type="caution">
    <text evidence="2">The sequence shown here is derived from an EMBL/GenBank/DDBJ whole genome shotgun (WGS) entry which is preliminary data.</text>
</comment>
<evidence type="ECO:0000313" key="3">
    <source>
        <dbReference type="EMBL" id="HAB3544893.1"/>
    </source>
</evidence>
<evidence type="ECO:0000313" key="2">
    <source>
        <dbReference type="EMBL" id="HAB2221513.1"/>
    </source>
</evidence>
<dbReference type="EMBL" id="DAAGAD010000008">
    <property type="protein sequence ID" value="HAB2221513.1"/>
    <property type="molecule type" value="Genomic_DNA"/>
</dbReference>
<reference evidence="2" key="3">
    <citation type="submission" date="2019-10" db="EMBL/GenBank/DDBJ databases">
        <authorList>
            <consortium name="NCBI Pathogen Detection Project"/>
        </authorList>
    </citation>
    <scope>NUCLEOTIDE SEQUENCE</scope>
    <source>
        <strain evidence="2">Salmonella enterica</strain>
    </source>
</reference>
<proteinExistence type="predicted"/>
<dbReference type="EMBL" id="DAAGLK010000004">
    <property type="protein sequence ID" value="HAB3544893.1"/>
    <property type="molecule type" value="Genomic_DNA"/>
</dbReference>
<dbReference type="AlphaFoldDB" id="A0A3V5W0U2"/>
<protein>
    <submittedName>
        <fullName evidence="2">Uncharacterized protein</fullName>
    </submittedName>
</protein>
<accession>A0A3V5W0U2</accession>
<reference evidence="2" key="1">
    <citation type="journal article" date="2018" name="Genome Biol.">
        <title>SKESA: strategic k-mer extension for scrupulous assemblies.</title>
        <authorList>
            <person name="Souvorov A."/>
            <person name="Agarwala R."/>
            <person name="Lipman D.J."/>
        </authorList>
    </citation>
    <scope>NUCLEOTIDE SEQUENCE</scope>
    <source>
        <strain evidence="2">Salmonella enterica</strain>
    </source>
</reference>
<evidence type="ECO:0000313" key="1">
    <source>
        <dbReference type="EMBL" id="EBW8255796.1"/>
    </source>
</evidence>
<reference evidence="1" key="2">
    <citation type="submission" date="2018-07" db="EMBL/GenBank/DDBJ databases">
        <authorList>
            <consortium name="GenomeTrakr network: Whole genome sequencing for foodborne pathogen traceback"/>
        </authorList>
    </citation>
    <scope>NUCLEOTIDE SEQUENCE</scope>
    <source>
        <strain evidence="1">FDA00000090</strain>
    </source>
</reference>
<evidence type="ECO:0000313" key="4">
    <source>
        <dbReference type="EMBL" id="HAE0857361.1"/>
    </source>
</evidence>
<name>A0A3V5W0U2_SALET</name>
<dbReference type="RefSeq" id="WP_023258673.1">
    <property type="nucleotide sequence ID" value="NZ_JANLBJ010000005.1"/>
</dbReference>
<organism evidence="2">
    <name type="scientific">Salmonella enterica subsp. enterica serovar Ohio</name>
    <dbReference type="NCBI Taxonomy" id="117541"/>
    <lineage>
        <taxon>Bacteria</taxon>
        <taxon>Pseudomonadati</taxon>
        <taxon>Pseudomonadota</taxon>
        <taxon>Gammaproteobacteria</taxon>
        <taxon>Enterobacterales</taxon>
        <taxon>Enterobacteriaceae</taxon>
        <taxon>Salmonella</taxon>
    </lineage>
</organism>
<dbReference type="EMBL" id="DAAQTX010000004">
    <property type="protein sequence ID" value="HAE0857361.1"/>
    <property type="molecule type" value="Genomic_DNA"/>
</dbReference>
<dbReference type="EMBL" id="AAHJJF010000005">
    <property type="protein sequence ID" value="EBW8255796.1"/>
    <property type="molecule type" value="Genomic_DNA"/>
</dbReference>